<dbReference type="Proteomes" id="UP000032930">
    <property type="component" value="Chromosome"/>
</dbReference>
<dbReference type="AlphaFoldDB" id="A0A0B6X5I4"/>
<reference evidence="1 2" key="1">
    <citation type="submission" date="2014-02" db="EMBL/GenBank/DDBJ databases">
        <authorList>
            <person name="Genoscope - CEA"/>
        </authorList>
    </citation>
    <scope>NUCLEOTIDE SEQUENCE [LARGE SCALE GENOMIC DNA]</scope>
    <source>
        <strain evidence="1 2">CS03</strain>
    </source>
</reference>
<proteinExistence type="predicted"/>
<dbReference type="EMBL" id="FO818637">
    <property type="protein sequence ID" value="CDM89127.1"/>
    <property type="molecule type" value="Genomic_DNA"/>
</dbReference>
<accession>A0A0B6X5I4</accession>
<gene>
    <name evidence="1" type="ORF">XBW1_1770</name>
</gene>
<evidence type="ECO:0000313" key="2">
    <source>
        <dbReference type="Proteomes" id="UP000032930"/>
    </source>
</evidence>
<dbReference type="RefSeq" id="WP_046336562.1">
    <property type="nucleotide sequence ID" value="NZ_CAWMEF010000001.1"/>
</dbReference>
<organism evidence="1 2">
    <name type="scientific">Xenorhabdus bovienii</name>
    <name type="common">Xenorhabdus nematophila subsp. bovienii</name>
    <dbReference type="NCBI Taxonomy" id="40576"/>
    <lineage>
        <taxon>Bacteria</taxon>
        <taxon>Pseudomonadati</taxon>
        <taxon>Pseudomonadota</taxon>
        <taxon>Gammaproteobacteria</taxon>
        <taxon>Enterobacterales</taxon>
        <taxon>Morganellaceae</taxon>
        <taxon>Xenorhabdus</taxon>
    </lineage>
</organism>
<dbReference type="KEGG" id="xbv:XBW1_1770"/>
<protein>
    <submittedName>
        <fullName evidence="1">Uncharacterized protein</fullName>
    </submittedName>
</protein>
<sequence>MSKRKDIIDGSLAGSKRSGLVYTELLGWIDLGHARGDDIRKILANMESGDKDNHPYYEVVYTQSMGAFSGRFATSKFTKWRVKKGLSLQDRYSIALTMMMKTAYLFESYQSRWFFNWYTDSGFSSEDLISDLLGFYRVVKPMNYFSIIKPVSKNDALRRWDYYGEIGKYKNRSFNPLIFPDPDKLPNNARPYYVELPGFMKAISPMKYFTTDKFEIINGDGTDFKFWFITI</sequence>
<name>A0A0B6X5I4_XENBV</name>
<evidence type="ECO:0000313" key="1">
    <source>
        <dbReference type="EMBL" id="CDM89127.1"/>
    </source>
</evidence>